<gene>
    <name evidence="2" type="ORF">GCM10023144_21670</name>
</gene>
<organism evidence="2 3">
    <name type="scientific">Pigmentiphaga soli</name>
    <dbReference type="NCBI Taxonomy" id="1007095"/>
    <lineage>
        <taxon>Bacteria</taxon>
        <taxon>Pseudomonadati</taxon>
        <taxon>Pseudomonadota</taxon>
        <taxon>Betaproteobacteria</taxon>
        <taxon>Burkholderiales</taxon>
        <taxon>Alcaligenaceae</taxon>
        <taxon>Pigmentiphaga</taxon>
    </lineage>
</organism>
<sequence length="106" mass="11521">MSELNRELQERIKEGNAIEATSDQRQSHSTNETATLEILPNDYGPQIRPRQRGGGRTSPAPVCARPSAPPGGRAATRFYVIVRTRNLAFAACGKTASGAYKVNTYT</sequence>
<proteinExistence type="predicted"/>
<evidence type="ECO:0000313" key="3">
    <source>
        <dbReference type="Proteomes" id="UP001501671"/>
    </source>
</evidence>
<dbReference type="Proteomes" id="UP001501671">
    <property type="component" value="Unassembled WGS sequence"/>
</dbReference>
<reference evidence="3" key="1">
    <citation type="journal article" date="2019" name="Int. J. Syst. Evol. Microbiol.">
        <title>The Global Catalogue of Microorganisms (GCM) 10K type strain sequencing project: providing services to taxonomists for standard genome sequencing and annotation.</title>
        <authorList>
            <consortium name="The Broad Institute Genomics Platform"/>
            <consortium name="The Broad Institute Genome Sequencing Center for Infectious Disease"/>
            <person name="Wu L."/>
            <person name="Ma J."/>
        </authorList>
    </citation>
    <scope>NUCLEOTIDE SEQUENCE [LARGE SCALE GENOMIC DNA]</scope>
    <source>
        <strain evidence="3">JCM 17666</strain>
    </source>
</reference>
<accession>A0ABP8GZ99</accession>
<evidence type="ECO:0000256" key="1">
    <source>
        <dbReference type="SAM" id="MobiDB-lite"/>
    </source>
</evidence>
<name>A0ABP8GZ99_9BURK</name>
<dbReference type="EMBL" id="BAABFO010000009">
    <property type="protein sequence ID" value="GAA4332127.1"/>
    <property type="molecule type" value="Genomic_DNA"/>
</dbReference>
<keyword evidence="3" id="KW-1185">Reference proteome</keyword>
<evidence type="ECO:0000313" key="2">
    <source>
        <dbReference type="EMBL" id="GAA4332127.1"/>
    </source>
</evidence>
<feature type="region of interest" description="Disordered" evidence="1">
    <location>
        <begin position="13"/>
        <end position="70"/>
    </location>
</feature>
<feature type="compositionally biased region" description="Polar residues" evidence="1">
    <location>
        <begin position="19"/>
        <end position="34"/>
    </location>
</feature>
<comment type="caution">
    <text evidence="2">The sequence shown here is derived from an EMBL/GenBank/DDBJ whole genome shotgun (WGS) entry which is preliminary data.</text>
</comment>
<protein>
    <submittedName>
        <fullName evidence="2">Uncharacterized protein</fullName>
    </submittedName>
</protein>